<evidence type="ECO:0000313" key="6">
    <source>
        <dbReference type="EMBL" id="GAH29131.1"/>
    </source>
</evidence>
<dbReference type="GO" id="GO:0015833">
    <property type="term" value="P:peptide transport"/>
    <property type="evidence" value="ECO:0007669"/>
    <property type="project" value="InterPro"/>
</dbReference>
<dbReference type="PANTHER" id="PTHR43776:SF7">
    <property type="entry name" value="D,D-DIPEPTIDE TRANSPORT ATP-BINDING PROTEIN DDPF-RELATED"/>
    <property type="match status" value="1"/>
</dbReference>
<dbReference type="SUPFAM" id="SSF52540">
    <property type="entry name" value="P-loop containing nucleoside triphosphate hydrolases"/>
    <property type="match status" value="1"/>
</dbReference>
<keyword evidence="4" id="KW-0067">ATP-binding</keyword>
<sequence length="275" mass="30383">HHLISDQKVAHLKAVDGIDLRIRKGKIVGLVGESGCGKSTAAKTIIRLLEPTAGSVYFKGIDINRLTSVEMKEIRRHLQIVFQDPYASLNPRATAHDIIIEPFAIHGVASGDEASYKVLTLLKDVGLAPHHAYRYPHEFSGGQRQRLGIARALALEPDFIVMDEPVSNLDVSVRAAIIQLILELQNKMGLTYLFIAHDLSLVKILCDETNVMYLGKIMESGTSDEIFENMMHPYTKALISAVPIADPTKRSKKIFLTGDIPTPINPPPGCKFQTR</sequence>
<dbReference type="Pfam" id="PF08352">
    <property type="entry name" value="oligo_HPY"/>
    <property type="match status" value="1"/>
</dbReference>
<dbReference type="Gene3D" id="3.40.50.300">
    <property type="entry name" value="P-loop containing nucleotide triphosphate hydrolases"/>
    <property type="match status" value="1"/>
</dbReference>
<feature type="non-terminal residue" evidence="6">
    <location>
        <position position="1"/>
    </location>
</feature>
<comment type="caution">
    <text evidence="6">The sequence shown here is derived from an EMBL/GenBank/DDBJ whole genome shotgun (WGS) entry which is preliminary data.</text>
</comment>
<dbReference type="PANTHER" id="PTHR43776">
    <property type="entry name" value="TRANSPORT ATP-BINDING PROTEIN"/>
    <property type="match status" value="1"/>
</dbReference>
<dbReference type="CDD" id="cd03257">
    <property type="entry name" value="ABC_NikE_OppD_transporters"/>
    <property type="match status" value="1"/>
</dbReference>
<evidence type="ECO:0000256" key="2">
    <source>
        <dbReference type="ARBA" id="ARBA00022448"/>
    </source>
</evidence>
<evidence type="ECO:0000256" key="3">
    <source>
        <dbReference type="ARBA" id="ARBA00022741"/>
    </source>
</evidence>
<dbReference type="PROSITE" id="PS50893">
    <property type="entry name" value="ABC_TRANSPORTER_2"/>
    <property type="match status" value="1"/>
</dbReference>
<dbReference type="InterPro" id="IPR003593">
    <property type="entry name" value="AAA+_ATPase"/>
</dbReference>
<dbReference type="AlphaFoldDB" id="X1E785"/>
<gene>
    <name evidence="6" type="ORF">S03H2_08201</name>
</gene>
<evidence type="ECO:0000256" key="1">
    <source>
        <dbReference type="ARBA" id="ARBA00005417"/>
    </source>
</evidence>
<dbReference type="EMBL" id="BARU01003943">
    <property type="protein sequence ID" value="GAH29131.1"/>
    <property type="molecule type" value="Genomic_DNA"/>
</dbReference>
<dbReference type="GO" id="GO:0016887">
    <property type="term" value="F:ATP hydrolysis activity"/>
    <property type="evidence" value="ECO:0007669"/>
    <property type="project" value="InterPro"/>
</dbReference>
<dbReference type="InterPro" id="IPR013563">
    <property type="entry name" value="Oligopep_ABC_C"/>
</dbReference>
<name>X1E785_9ZZZZ</name>
<dbReference type="InterPro" id="IPR027417">
    <property type="entry name" value="P-loop_NTPase"/>
</dbReference>
<keyword evidence="3" id="KW-0547">Nucleotide-binding</keyword>
<dbReference type="SMART" id="SM00382">
    <property type="entry name" value="AAA"/>
    <property type="match status" value="1"/>
</dbReference>
<evidence type="ECO:0000256" key="4">
    <source>
        <dbReference type="ARBA" id="ARBA00022840"/>
    </source>
</evidence>
<reference evidence="6" key="1">
    <citation type="journal article" date="2014" name="Front. Microbiol.">
        <title>High frequency of phylogenetically diverse reductive dehalogenase-homologous genes in deep subseafloor sedimentary metagenomes.</title>
        <authorList>
            <person name="Kawai M."/>
            <person name="Futagami T."/>
            <person name="Toyoda A."/>
            <person name="Takaki Y."/>
            <person name="Nishi S."/>
            <person name="Hori S."/>
            <person name="Arai W."/>
            <person name="Tsubouchi T."/>
            <person name="Morono Y."/>
            <person name="Uchiyama I."/>
            <person name="Ito T."/>
            <person name="Fujiyama A."/>
            <person name="Inagaki F."/>
            <person name="Takami H."/>
        </authorList>
    </citation>
    <scope>NUCLEOTIDE SEQUENCE</scope>
    <source>
        <strain evidence="6">Expedition CK06-06</strain>
    </source>
</reference>
<dbReference type="InterPro" id="IPR003439">
    <property type="entry name" value="ABC_transporter-like_ATP-bd"/>
</dbReference>
<keyword evidence="2" id="KW-0813">Transport</keyword>
<dbReference type="FunFam" id="3.40.50.300:FF:000016">
    <property type="entry name" value="Oligopeptide ABC transporter ATP-binding component"/>
    <property type="match status" value="1"/>
</dbReference>
<proteinExistence type="inferred from homology"/>
<dbReference type="InterPro" id="IPR017871">
    <property type="entry name" value="ABC_transporter-like_CS"/>
</dbReference>
<dbReference type="GO" id="GO:0055085">
    <property type="term" value="P:transmembrane transport"/>
    <property type="evidence" value="ECO:0007669"/>
    <property type="project" value="UniProtKB-ARBA"/>
</dbReference>
<dbReference type="Pfam" id="PF00005">
    <property type="entry name" value="ABC_tran"/>
    <property type="match status" value="1"/>
</dbReference>
<comment type="similarity">
    <text evidence="1">Belongs to the ABC transporter superfamily.</text>
</comment>
<dbReference type="PROSITE" id="PS00211">
    <property type="entry name" value="ABC_TRANSPORTER_1"/>
    <property type="match status" value="1"/>
</dbReference>
<dbReference type="InterPro" id="IPR050319">
    <property type="entry name" value="ABC_transp_ATP-bind"/>
</dbReference>
<feature type="non-terminal residue" evidence="6">
    <location>
        <position position="275"/>
    </location>
</feature>
<protein>
    <recommendedName>
        <fullName evidence="5">ABC transporter domain-containing protein</fullName>
    </recommendedName>
</protein>
<dbReference type="NCBIfam" id="TIGR01727">
    <property type="entry name" value="oligo_HPY"/>
    <property type="match status" value="1"/>
</dbReference>
<organism evidence="6">
    <name type="scientific">marine sediment metagenome</name>
    <dbReference type="NCBI Taxonomy" id="412755"/>
    <lineage>
        <taxon>unclassified sequences</taxon>
        <taxon>metagenomes</taxon>
        <taxon>ecological metagenomes</taxon>
    </lineage>
</organism>
<feature type="domain" description="ABC transporter" evidence="5">
    <location>
        <begin position="1"/>
        <end position="239"/>
    </location>
</feature>
<dbReference type="GO" id="GO:0005524">
    <property type="term" value="F:ATP binding"/>
    <property type="evidence" value="ECO:0007669"/>
    <property type="project" value="UniProtKB-KW"/>
</dbReference>
<evidence type="ECO:0000259" key="5">
    <source>
        <dbReference type="PROSITE" id="PS50893"/>
    </source>
</evidence>
<accession>X1E785</accession>